<organism evidence="2">
    <name type="scientific">uncultured organism</name>
    <dbReference type="NCBI Taxonomy" id="155900"/>
    <lineage>
        <taxon>unclassified sequences</taxon>
        <taxon>environmental samples</taxon>
    </lineage>
</organism>
<dbReference type="SUPFAM" id="SSF53300">
    <property type="entry name" value="vWA-like"/>
    <property type="match status" value="1"/>
</dbReference>
<dbReference type="Gene3D" id="3.40.50.410">
    <property type="entry name" value="von Willebrand factor, type A domain"/>
    <property type="match status" value="1"/>
</dbReference>
<protein>
    <submittedName>
        <fullName evidence="2">Protein containing von Willebrand factor, type A domain protein</fullName>
    </submittedName>
</protein>
<dbReference type="PROSITE" id="PS50234">
    <property type="entry name" value="VWFA"/>
    <property type="match status" value="1"/>
</dbReference>
<dbReference type="SMART" id="SM00327">
    <property type="entry name" value="VWA"/>
    <property type="match status" value="1"/>
</dbReference>
<evidence type="ECO:0000259" key="1">
    <source>
        <dbReference type="PROSITE" id="PS50234"/>
    </source>
</evidence>
<feature type="domain" description="VWFA" evidence="1">
    <location>
        <begin position="28"/>
        <end position="264"/>
    </location>
</feature>
<evidence type="ECO:0000313" key="2">
    <source>
        <dbReference type="EMBL" id="AGF93361.1"/>
    </source>
</evidence>
<dbReference type="Pfam" id="PF00092">
    <property type="entry name" value="VWA"/>
    <property type="match status" value="1"/>
</dbReference>
<proteinExistence type="predicted"/>
<dbReference type="InterPro" id="IPR036465">
    <property type="entry name" value="vWFA_dom_sf"/>
</dbReference>
<name>M1P1U2_9ZZZZ</name>
<reference evidence="2" key="1">
    <citation type="journal article" date="2013" name="Syst. Appl. Microbiol.">
        <title>New insights into the archaeal diversity of a hypersaline microbial mat obtained by a metagenomic approach.</title>
        <authorList>
            <person name="Lopez-Lopez A."/>
            <person name="Richter M."/>
            <person name="Pena A."/>
            <person name="Tamames J."/>
            <person name="Rossello-Mora R."/>
        </authorList>
    </citation>
    <scope>NUCLEOTIDE SEQUENCE</scope>
</reference>
<dbReference type="InterPro" id="IPR002035">
    <property type="entry name" value="VWF_A"/>
</dbReference>
<accession>M1P1U2</accession>
<dbReference type="EMBL" id="JX684089">
    <property type="protein sequence ID" value="AGF93361.1"/>
    <property type="molecule type" value="Genomic_DNA"/>
</dbReference>
<sequence length="264" mass="30148">MDIWKEYGFETVNNDPSSGYDSSENPLDVVILLDLSGSMYTRDFIIEKEETVIGRIKDFIESDISESFVSKIKGKEKISRYEGALFGIILYFLYKIERGSDDRISIIPFSDKAEVIKFGKKPSISPSNENINSAVDEFIKTVEEFMRNRTKISSSLNKSIELMKGFEKNRMKMIVLITDRKSDDKFRGSKKSLQDIIDKRLSPREDLVVNTIGLGDEVDDELLNFIASKTDGEYRKTNSLRGLFKAFSHFSTSTSEKASIIFKE</sequence>
<dbReference type="CDD" id="cd00198">
    <property type="entry name" value="vWFA"/>
    <property type="match status" value="1"/>
</dbReference>
<dbReference type="AlphaFoldDB" id="M1P1U2"/>
<gene>
    <name evidence="2" type="ORF">FLSS-23_0026</name>
</gene>